<evidence type="ECO:0000256" key="1">
    <source>
        <dbReference type="SAM" id="Phobius"/>
    </source>
</evidence>
<protein>
    <submittedName>
        <fullName evidence="2">Uncharacterized protein</fullName>
    </submittedName>
</protein>
<proteinExistence type="predicted"/>
<accession>A0A937CXR6</accession>
<name>A0A937CXR6_9BURK</name>
<dbReference type="Proteomes" id="UP000599109">
    <property type="component" value="Unassembled WGS sequence"/>
</dbReference>
<keyword evidence="3" id="KW-1185">Reference proteome</keyword>
<comment type="caution">
    <text evidence="2">The sequence shown here is derived from an EMBL/GenBank/DDBJ whole genome shotgun (WGS) entry which is preliminary data.</text>
</comment>
<feature type="transmembrane region" description="Helical" evidence="1">
    <location>
        <begin position="20"/>
        <end position="39"/>
    </location>
</feature>
<dbReference type="EMBL" id="JAEQNE010000012">
    <property type="protein sequence ID" value="MBL0395149.1"/>
    <property type="molecule type" value="Genomic_DNA"/>
</dbReference>
<keyword evidence="1" id="KW-0812">Transmembrane</keyword>
<sequence>MNEDPIPGRALPLRQWTPEHWFGAAVVLIIFLGLGLAIWPGWNRIAHLFG</sequence>
<organism evidence="2 3">
    <name type="scientific">Ramlibacter monticola</name>
    <dbReference type="NCBI Taxonomy" id="1926872"/>
    <lineage>
        <taxon>Bacteria</taxon>
        <taxon>Pseudomonadati</taxon>
        <taxon>Pseudomonadota</taxon>
        <taxon>Betaproteobacteria</taxon>
        <taxon>Burkholderiales</taxon>
        <taxon>Comamonadaceae</taxon>
        <taxon>Ramlibacter</taxon>
    </lineage>
</organism>
<evidence type="ECO:0000313" key="2">
    <source>
        <dbReference type="EMBL" id="MBL0395149.1"/>
    </source>
</evidence>
<reference evidence="2 3" key="1">
    <citation type="journal article" date="2017" name="Int. J. Syst. Evol. Microbiol.">
        <title>Ramlibacter monticola sp. nov., isolated from forest soil.</title>
        <authorList>
            <person name="Chaudhary D.K."/>
            <person name="Kim J."/>
        </authorList>
    </citation>
    <scope>NUCLEOTIDE SEQUENCE [LARGE SCALE GENOMIC DNA]</scope>
    <source>
        <strain evidence="2 3">KACC 19175</strain>
    </source>
</reference>
<gene>
    <name evidence="2" type="ORF">JJ685_28720</name>
</gene>
<evidence type="ECO:0000313" key="3">
    <source>
        <dbReference type="Proteomes" id="UP000599109"/>
    </source>
</evidence>
<dbReference type="RefSeq" id="WP_201677819.1">
    <property type="nucleotide sequence ID" value="NZ_JAEQNE010000012.1"/>
</dbReference>
<keyword evidence="1" id="KW-1133">Transmembrane helix</keyword>
<dbReference type="AlphaFoldDB" id="A0A937CXR6"/>
<keyword evidence="1" id="KW-0472">Membrane</keyword>